<organism evidence="1 2">
    <name type="scientific">Gaetbulibacter aestuarii</name>
    <dbReference type="NCBI Taxonomy" id="1502358"/>
    <lineage>
        <taxon>Bacteria</taxon>
        <taxon>Pseudomonadati</taxon>
        <taxon>Bacteroidota</taxon>
        <taxon>Flavobacteriia</taxon>
        <taxon>Flavobacteriales</taxon>
        <taxon>Flavobacteriaceae</taxon>
        <taxon>Gaetbulibacter</taxon>
    </lineage>
</organism>
<proteinExistence type="predicted"/>
<evidence type="ECO:0000313" key="1">
    <source>
        <dbReference type="EMBL" id="MFH6770437.1"/>
    </source>
</evidence>
<reference evidence="1 2" key="1">
    <citation type="submission" date="2024-02" db="EMBL/GenBank/DDBJ databases">
        <title>A Gaetbulibacter species isolated from tidal flats and genomic insights of their niches.</title>
        <authorList>
            <person name="Ye Y."/>
        </authorList>
    </citation>
    <scope>NUCLEOTIDE SEQUENCE [LARGE SCALE GENOMIC DNA]</scope>
    <source>
        <strain evidence="1 2">KYW382</strain>
    </source>
</reference>
<name>A0ABW7MUD3_9FLAO</name>
<comment type="caution">
    <text evidence="1">The sequence shown here is derived from an EMBL/GenBank/DDBJ whole genome shotgun (WGS) entry which is preliminary data.</text>
</comment>
<evidence type="ECO:0000313" key="2">
    <source>
        <dbReference type="Proteomes" id="UP001610100"/>
    </source>
</evidence>
<dbReference type="EMBL" id="JBAWKB010000001">
    <property type="protein sequence ID" value="MFH6770437.1"/>
    <property type="molecule type" value="Genomic_DNA"/>
</dbReference>
<gene>
    <name evidence="1" type="ORF">V8G58_00715</name>
</gene>
<dbReference type="RefSeq" id="WP_344738620.1">
    <property type="nucleotide sequence ID" value="NZ_BAABAY010000001.1"/>
</dbReference>
<sequence>MTDQESKNFVSEIFDKIIKSNSINDLVKIEKESFDNKYLMDPKAFPKIDFNISSEEIDNLIANNVIDKNYNLNPIPENSSSLIKLLYSIIWKNGDLKKLKHIAKGIHREDLSIMEQENSFVFYQFGKYLTKQKSQPIIDQHVLRAFAIYQYVETKEISKIRLLSVITKKEKELIKNYIDWLNSDSINDTLKKEQEYSYYIDRILFATGRLTKKNKK</sequence>
<keyword evidence="2" id="KW-1185">Reference proteome</keyword>
<dbReference type="Proteomes" id="UP001610100">
    <property type="component" value="Unassembled WGS sequence"/>
</dbReference>
<accession>A0ABW7MUD3</accession>
<protein>
    <submittedName>
        <fullName evidence="1">Uncharacterized protein</fullName>
    </submittedName>
</protein>